<gene>
    <name evidence="3" type="ORF">A9Y57_00596</name>
</gene>
<feature type="domain" description="CppA C-terminal" evidence="2">
    <location>
        <begin position="146"/>
        <end position="248"/>
    </location>
</feature>
<keyword evidence="3" id="KW-0560">Oxidoreductase</keyword>
<dbReference type="InterPro" id="IPR032703">
    <property type="entry name" value="CppA_C"/>
</dbReference>
<comment type="caution">
    <text evidence="3">The sequence shown here is derived from an EMBL/GenBank/DDBJ whole genome shotgun (WGS) entry which is preliminary data.</text>
</comment>
<dbReference type="Pfam" id="PF14506">
    <property type="entry name" value="CppA_N"/>
    <property type="match status" value="1"/>
</dbReference>
<dbReference type="Pfam" id="PF14507">
    <property type="entry name" value="CppA_C"/>
    <property type="match status" value="1"/>
</dbReference>
<evidence type="ECO:0000313" key="3">
    <source>
        <dbReference type="EMBL" id="PCH13196.1"/>
    </source>
</evidence>
<evidence type="ECO:0000313" key="4">
    <source>
        <dbReference type="Proteomes" id="UP000217465"/>
    </source>
</evidence>
<dbReference type="RefSeq" id="WP_096633403.1">
    <property type="nucleotide sequence ID" value="NZ_NSGR01000005.1"/>
</dbReference>
<evidence type="ECO:0000259" key="1">
    <source>
        <dbReference type="Pfam" id="PF14506"/>
    </source>
</evidence>
<dbReference type="GO" id="GO:0051213">
    <property type="term" value="F:dioxygenase activity"/>
    <property type="evidence" value="ECO:0007669"/>
    <property type="project" value="UniProtKB-KW"/>
</dbReference>
<dbReference type="SUPFAM" id="SSF54593">
    <property type="entry name" value="Glyoxalase/Bleomycin resistance protein/Dihydroxybiphenyl dioxygenase"/>
    <property type="match status" value="1"/>
</dbReference>
<accession>A0A854WNF2</accession>
<dbReference type="EMBL" id="NSGR01000005">
    <property type="protein sequence ID" value="PCH13196.1"/>
    <property type="molecule type" value="Genomic_DNA"/>
</dbReference>
<keyword evidence="3" id="KW-0223">Dioxygenase</keyword>
<dbReference type="Gene3D" id="3.10.180.10">
    <property type="entry name" value="2,3-Dihydroxybiphenyl 1,2-Dioxygenase, domain 1"/>
    <property type="match status" value="1"/>
</dbReference>
<dbReference type="InterPro" id="IPR029068">
    <property type="entry name" value="Glyas_Bleomycin-R_OHBP_Dase"/>
</dbReference>
<dbReference type="InterPro" id="IPR032702">
    <property type="entry name" value="CppA_N"/>
</dbReference>
<proteinExistence type="predicted"/>
<evidence type="ECO:0000259" key="2">
    <source>
        <dbReference type="Pfam" id="PF14507"/>
    </source>
</evidence>
<sequence>MTLLKNVSFITPVVRVNNRQVNIDFYKQSLGMRLVSEENAIAIFSSYGQGRERFVIEESPSVRTRAVVGTKKLNTIVIKTSDANAIQSLLANGASVDNLFKGTNGYAFETVSPEGDRYLLHSEDDISQLEVADMPELTADDNFKGLPDFSFETIVINVPNEEKAKAFYQDTFQGQLPIDIQFMAAEGPDLEIEPQIAWDLEIIKMAVPVEMDLAAYKEELEAKGLEVYLDKKEKILVVSDLSKIELWFTK</sequence>
<protein>
    <submittedName>
        <fullName evidence="3">Glyoxalase/Bleomycin resistance protein/Dioxygenase superfamily protein</fullName>
    </submittedName>
</protein>
<feature type="domain" description="CppA N-terminal" evidence="1">
    <location>
        <begin position="9"/>
        <end position="130"/>
    </location>
</feature>
<organism evidence="3 4">
    <name type="scientific">Streptococcus parauberis</name>
    <dbReference type="NCBI Taxonomy" id="1348"/>
    <lineage>
        <taxon>Bacteria</taxon>
        <taxon>Bacillati</taxon>
        <taxon>Bacillota</taxon>
        <taxon>Bacilli</taxon>
        <taxon>Lactobacillales</taxon>
        <taxon>Streptococcaceae</taxon>
        <taxon>Streptococcus</taxon>
    </lineage>
</organism>
<dbReference type="AlphaFoldDB" id="A0A854WNF2"/>
<reference evidence="3 4" key="1">
    <citation type="submission" date="2016-06" db="EMBL/GenBank/DDBJ databases">
        <authorList>
            <person name="Haines A.N."/>
            <person name="Council K.R."/>
        </authorList>
    </citation>
    <scope>NUCLEOTIDE SEQUENCE [LARGE SCALE GENOMIC DNA]</scope>
    <source>
        <strain evidence="3 4">SP158-29</strain>
    </source>
</reference>
<dbReference type="Proteomes" id="UP000217465">
    <property type="component" value="Unassembled WGS sequence"/>
</dbReference>
<name>A0A854WNF2_9STRE</name>
<dbReference type="Gene3D" id="3.10.180.40">
    <property type="entry name" value="C3-degrading proteinase like domains"/>
    <property type="match status" value="1"/>
</dbReference>